<name>A0A0E9TS15_ANGAN</name>
<dbReference type="EMBL" id="GBXM01052877">
    <property type="protein sequence ID" value="JAH55700.1"/>
    <property type="molecule type" value="Transcribed_RNA"/>
</dbReference>
<organism evidence="1">
    <name type="scientific">Anguilla anguilla</name>
    <name type="common">European freshwater eel</name>
    <name type="synonym">Muraena anguilla</name>
    <dbReference type="NCBI Taxonomy" id="7936"/>
    <lineage>
        <taxon>Eukaryota</taxon>
        <taxon>Metazoa</taxon>
        <taxon>Chordata</taxon>
        <taxon>Craniata</taxon>
        <taxon>Vertebrata</taxon>
        <taxon>Euteleostomi</taxon>
        <taxon>Actinopterygii</taxon>
        <taxon>Neopterygii</taxon>
        <taxon>Teleostei</taxon>
        <taxon>Anguilliformes</taxon>
        <taxon>Anguillidae</taxon>
        <taxon>Anguilla</taxon>
    </lineage>
</organism>
<sequence>MCLCVPVFTLLVLARLLLVACVSR</sequence>
<evidence type="ECO:0000313" key="1">
    <source>
        <dbReference type="EMBL" id="JAH55700.1"/>
    </source>
</evidence>
<accession>A0A0E9TS15</accession>
<protein>
    <submittedName>
        <fullName evidence="1">Uncharacterized protein</fullName>
    </submittedName>
</protein>
<reference evidence="1" key="1">
    <citation type="submission" date="2014-11" db="EMBL/GenBank/DDBJ databases">
        <authorList>
            <person name="Amaro Gonzalez C."/>
        </authorList>
    </citation>
    <scope>NUCLEOTIDE SEQUENCE</scope>
</reference>
<reference evidence="1" key="2">
    <citation type="journal article" date="2015" name="Fish Shellfish Immunol.">
        <title>Early steps in the European eel (Anguilla anguilla)-Vibrio vulnificus interaction in the gills: Role of the RtxA13 toxin.</title>
        <authorList>
            <person name="Callol A."/>
            <person name="Pajuelo D."/>
            <person name="Ebbesson L."/>
            <person name="Teles M."/>
            <person name="MacKenzie S."/>
            <person name="Amaro C."/>
        </authorList>
    </citation>
    <scope>NUCLEOTIDE SEQUENCE</scope>
</reference>
<dbReference type="AlphaFoldDB" id="A0A0E9TS15"/>
<proteinExistence type="predicted"/>